<evidence type="ECO:0000259" key="6">
    <source>
        <dbReference type="PROSITE" id="PS51253"/>
    </source>
</evidence>
<evidence type="ECO:0000256" key="1">
    <source>
        <dbReference type="ARBA" id="ARBA00004123"/>
    </source>
</evidence>
<protein>
    <submittedName>
        <fullName evidence="8">Tigger transposable element-derived protein 4-like</fullName>
    </submittedName>
</protein>
<keyword evidence="3 4" id="KW-0539">Nucleus</keyword>
<evidence type="ECO:0000313" key="8">
    <source>
        <dbReference type="RefSeq" id="XP_025406080.1"/>
    </source>
</evidence>
<dbReference type="InterPro" id="IPR006600">
    <property type="entry name" value="HTH_CenpB_DNA-bd_dom"/>
</dbReference>
<evidence type="ECO:0000256" key="4">
    <source>
        <dbReference type="PROSITE-ProRule" id="PRU00320"/>
    </source>
</evidence>
<evidence type="ECO:0000256" key="3">
    <source>
        <dbReference type="ARBA" id="ARBA00023242"/>
    </source>
</evidence>
<dbReference type="InterPro" id="IPR004875">
    <property type="entry name" value="DDE_SF_endonuclease_dom"/>
</dbReference>
<dbReference type="Gene3D" id="1.10.10.60">
    <property type="entry name" value="Homeodomain-like"/>
    <property type="match status" value="2"/>
</dbReference>
<sequence>MAQKRKLTTLSLAEKVNLLRIIEKGEKKKQEIAKDFGIPASTLSTIIKSKEVILKNFNENSATRKKMKPGEYSDIESCLLKWFQQCLDKKIPINGPILREKAEEFGYKLGHVHFKASSGWLTNWKNRNNVVFKQVCGESGAVDVQKCSVWINNLPKLIENYSPDDIFNVDETGLFFKCLPEKTFMFKGQSCSGGKHSKERVTLLLGANMSGTEKLRPLLIGKSKKPRCFKQVKSLPLDYHANKKSWMTSEIFNLWLMKLDKKMVTEKRKILLFIDNCTAHNLTSTLNAIQVQFLPPNTTSVLQPLDQGIINNFKIFYRKEMVKKIISALNGNNQIIINILDAIRLCDNAWRHVKKGTIVNGFTKSGFKTSIENDENTPYDPSDDNNDEWDQLTEKINIDETFTSYVNVDENLDICGEWTENDIISDILDEDNQEEFEDQQVQSTITNKEATLALETLRKYIEGNEGMEDLFKPLGVLENRIENNIVLNKQKQLTLHQFFKNNNM</sequence>
<proteinExistence type="predicted"/>
<dbReference type="OrthoDB" id="155630at2759"/>
<dbReference type="InterPro" id="IPR050863">
    <property type="entry name" value="CenT-Element_Derived"/>
</dbReference>
<dbReference type="InterPro" id="IPR009057">
    <property type="entry name" value="Homeodomain-like_sf"/>
</dbReference>
<reference evidence="8" key="1">
    <citation type="submission" date="2025-08" db="UniProtKB">
        <authorList>
            <consortium name="RefSeq"/>
        </authorList>
    </citation>
    <scope>IDENTIFICATION</scope>
    <source>
        <tissue evidence="8">Whole body</tissue>
    </source>
</reference>
<dbReference type="PANTHER" id="PTHR19303:SF73">
    <property type="entry name" value="PROTEIN PDC2"/>
    <property type="match status" value="1"/>
</dbReference>
<dbReference type="Proteomes" id="UP000694846">
    <property type="component" value="Unplaced"/>
</dbReference>
<dbReference type="Pfam" id="PF03221">
    <property type="entry name" value="HTH_Tnp_Tc5"/>
    <property type="match status" value="1"/>
</dbReference>
<dbReference type="RefSeq" id="XP_025406080.1">
    <property type="nucleotide sequence ID" value="XM_025550295.1"/>
</dbReference>
<comment type="subcellular location">
    <subcellularLocation>
        <location evidence="1 4">Nucleus</location>
    </subcellularLocation>
</comment>
<dbReference type="AlphaFoldDB" id="A0A8B8F6E4"/>
<evidence type="ECO:0000313" key="7">
    <source>
        <dbReference type="Proteomes" id="UP000694846"/>
    </source>
</evidence>
<dbReference type="Pfam" id="PF04218">
    <property type="entry name" value="CENP-B_N"/>
    <property type="match status" value="1"/>
</dbReference>
<dbReference type="PROSITE" id="PS50960">
    <property type="entry name" value="HTH_PSQ"/>
    <property type="match status" value="1"/>
</dbReference>
<dbReference type="SMART" id="SM00674">
    <property type="entry name" value="CENPB"/>
    <property type="match status" value="1"/>
</dbReference>
<gene>
    <name evidence="8" type="primary">LOC112680257</name>
</gene>
<keyword evidence="2 4" id="KW-0238">DNA-binding</keyword>
<dbReference type="InterPro" id="IPR007889">
    <property type="entry name" value="HTH_Psq"/>
</dbReference>
<feature type="domain" description="HTH psq-type" evidence="5">
    <location>
        <begin position="1"/>
        <end position="53"/>
    </location>
</feature>
<dbReference type="GeneID" id="112680257"/>
<organism evidence="7 8">
    <name type="scientific">Sipha flava</name>
    <name type="common">yellow sugarcane aphid</name>
    <dbReference type="NCBI Taxonomy" id="143950"/>
    <lineage>
        <taxon>Eukaryota</taxon>
        <taxon>Metazoa</taxon>
        <taxon>Ecdysozoa</taxon>
        <taxon>Arthropoda</taxon>
        <taxon>Hexapoda</taxon>
        <taxon>Insecta</taxon>
        <taxon>Pterygota</taxon>
        <taxon>Neoptera</taxon>
        <taxon>Paraneoptera</taxon>
        <taxon>Hemiptera</taxon>
        <taxon>Sternorrhyncha</taxon>
        <taxon>Aphidomorpha</taxon>
        <taxon>Aphidoidea</taxon>
        <taxon>Aphididae</taxon>
        <taxon>Sipha</taxon>
    </lineage>
</organism>
<evidence type="ECO:0000256" key="2">
    <source>
        <dbReference type="ARBA" id="ARBA00023125"/>
    </source>
</evidence>
<dbReference type="PROSITE" id="PS51253">
    <property type="entry name" value="HTH_CENPB"/>
    <property type="match status" value="1"/>
</dbReference>
<feature type="domain" description="HTH CENPB-type" evidence="6">
    <location>
        <begin position="63"/>
        <end position="134"/>
    </location>
</feature>
<dbReference type="GO" id="GO:0003677">
    <property type="term" value="F:DNA binding"/>
    <property type="evidence" value="ECO:0007669"/>
    <property type="project" value="UniProtKB-UniRule"/>
</dbReference>
<dbReference type="Pfam" id="PF03184">
    <property type="entry name" value="DDE_1"/>
    <property type="match status" value="1"/>
</dbReference>
<keyword evidence="7" id="KW-1185">Reference proteome</keyword>
<name>A0A8B8F6E4_9HEMI</name>
<evidence type="ECO:0000259" key="5">
    <source>
        <dbReference type="PROSITE" id="PS50960"/>
    </source>
</evidence>
<accession>A0A8B8F6E4</accession>
<dbReference type="GO" id="GO:0005634">
    <property type="term" value="C:nucleus"/>
    <property type="evidence" value="ECO:0007669"/>
    <property type="project" value="UniProtKB-SubCell"/>
</dbReference>
<dbReference type="PANTHER" id="PTHR19303">
    <property type="entry name" value="TRANSPOSON"/>
    <property type="match status" value="1"/>
</dbReference>
<dbReference type="SUPFAM" id="SSF46689">
    <property type="entry name" value="Homeodomain-like"/>
    <property type="match status" value="2"/>
</dbReference>
<feature type="DNA-binding region" description="H-T-H motif" evidence="4">
    <location>
        <begin position="29"/>
        <end position="49"/>
    </location>
</feature>